<organism evidence="7 8">
    <name type="scientific">Fusibacter ferrireducens</name>
    <dbReference type="NCBI Taxonomy" id="2785058"/>
    <lineage>
        <taxon>Bacteria</taxon>
        <taxon>Bacillati</taxon>
        <taxon>Bacillota</taxon>
        <taxon>Clostridia</taxon>
        <taxon>Eubacteriales</taxon>
        <taxon>Eubacteriales Family XII. Incertae Sedis</taxon>
        <taxon>Fusibacter</taxon>
    </lineage>
</organism>
<keyword evidence="2 5" id="KW-0689">Ribosomal protein</keyword>
<dbReference type="PANTHER" id="PTHR35534">
    <property type="entry name" value="50S RIBOSOMAL PROTEIN L32"/>
    <property type="match status" value="1"/>
</dbReference>
<feature type="compositionally biased region" description="Basic residues" evidence="6">
    <location>
        <begin position="1"/>
        <end position="19"/>
    </location>
</feature>
<evidence type="ECO:0000256" key="3">
    <source>
        <dbReference type="ARBA" id="ARBA00023274"/>
    </source>
</evidence>
<evidence type="ECO:0000313" key="7">
    <source>
        <dbReference type="EMBL" id="MBF4691697.1"/>
    </source>
</evidence>
<gene>
    <name evidence="5 7" type="primary">rpmF</name>
    <name evidence="7" type="ORF">ISU02_01130</name>
</gene>
<dbReference type="Pfam" id="PF01783">
    <property type="entry name" value="Ribosomal_L32p"/>
    <property type="match status" value="1"/>
</dbReference>
<name>A0ABR9ZMK9_9FIRM</name>
<dbReference type="PANTHER" id="PTHR35534:SF1">
    <property type="entry name" value="LARGE RIBOSOMAL SUBUNIT PROTEIN BL32"/>
    <property type="match status" value="1"/>
</dbReference>
<dbReference type="InterPro" id="IPR011332">
    <property type="entry name" value="Ribosomal_zn-bd"/>
</dbReference>
<dbReference type="InterPro" id="IPR044957">
    <property type="entry name" value="Ribosomal_bL32_bact"/>
</dbReference>
<protein>
    <recommendedName>
        <fullName evidence="4 5">Large ribosomal subunit protein bL32</fullName>
    </recommendedName>
</protein>
<dbReference type="NCBIfam" id="TIGR01031">
    <property type="entry name" value="rpmF_bact"/>
    <property type="match status" value="1"/>
</dbReference>
<evidence type="ECO:0000256" key="5">
    <source>
        <dbReference type="HAMAP-Rule" id="MF_00340"/>
    </source>
</evidence>
<dbReference type="SUPFAM" id="SSF57829">
    <property type="entry name" value="Zn-binding ribosomal proteins"/>
    <property type="match status" value="1"/>
</dbReference>
<evidence type="ECO:0000256" key="2">
    <source>
        <dbReference type="ARBA" id="ARBA00022980"/>
    </source>
</evidence>
<dbReference type="InterPro" id="IPR002677">
    <property type="entry name" value="Ribosomal_bL32"/>
</dbReference>
<dbReference type="EMBL" id="JADKNH010000001">
    <property type="protein sequence ID" value="MBF4691697.1"/>
    <property type="molecule type" value="Genomic_DNA"/>
</dbReference>
<reference evidence="7 8" key="1">
    <citation type="submission" date="2020-11" db="EMBL/GenBank/DDBJ databases">
        <title>Fusibacter basophilias sp. nov.</title>
        <authorList>
            <person name="Qiu D."/>
        </authorList>
    </citation>
    <scope>NUCLEOTIDE SEQUENCE [LARGE SCALE GENOMIC DNA]</scope>
    <source>
        <strain evidence="7 8">Q10-2</strain>
    </source>
</reference>
<dbReference type="Gene3D" id="1.20.5.640">
    <property type="entry name" value="Single helix bin"/>
    <property type="match status" value="1"/>
</dbReference>
<evidence type="ECO:0000256" key="4">
    <source>
        <dbReference type="ARBA" id="ARBA00035178"/>
    </source>
</evidence>
<accession>A0ABR9ZMK9</accession>
<evidence type="ECO:0000256" key="1">
    <source>
        <dbReference type="ARBA" id="ARBA00008560"/>
    </source>
</evidence>
<keyword evidence="8" id="KW-1185">Reference proteome</keyword>
<sequence>MAVPKRKISKARRDKRRASNIKMTAPNIVECPKCKAANVPHRECAECGYYHGRDAKQA</sequence>
<proteinExistence type="inferred from homology"/>
<dbReference type="HAMAP" id="MF_00340">
    <property type="entry name" value="Ribosomal_bL32"/>
    <property type="match status" value="1"/>
</dbReference>
<dbReference type="GO" id="GO:0005840">
    <property type="term" value="C:ribosome"/>
    <property type="evidence" value="ECO:0007669"/>
    <property type="project" value="UniProtKB-KW"/>
</dbReference>
<comment type="similarity">
    <text evidence="1 5">Belongs to the bacterial ribosomal protein bL32 family.</text>
</comment>
<evidence type="ECO:0000256" key="6">
    <source>
        <dbReference type="SAM" id="MobiDB-lite"/>
    </source>
</evidence>
<dbReference type="RefSeq" id="WP_069875554.1">
    <property type="nucleotide sequence ID" value="NZ_JADKNH010000001.1"/>
</dbReference>
<evidence type="ECO:0000313" key="8">
    <source>
        <dbReference type="Proteomes" id="UP000614200"/>
    </source>
</evidence>
<comment type="caution">
    <text evidence="7">The sequence shown here is derived from an EMBL/GenBank/DDBJ whole genome shotgun (WGS) entry which is preliminary data.</text>
</comment>
<keyword evidence="3 5" id="KW-0687">Ribonucleoprotein</keyword>
<dbReference type="Proteomes" id="UP000614200">
    <property type="component" value="Unassembled WGS sequence"/>
</dbReference>
<feature type="region of interest" description="Disordered" evidence="6">
    <location>
        <begin position="1"/>
        <end position="20"/>
    </location>
</feature>